<feature type="compositionally biased region" description="Basic and acidic residues" evidence="1">
    <location>
        <begin position="340"/>
        <end position="349"/>
    </location>
</feature>
<feature type="region of interest" description="Disordered" evidence="1">
    <location>
        <begin position="321"/>
        <end position="359"/>
    </location>
</feature>
<dbReference type="Pfam" id="PF20028">
    <property type="entry name" value="VMAP-C"/>
    <property type="match status" value="1"/>
</dbReference>
<dbReference type="Proteomes" id="UP001250858">
    <property type="component" value="Chromosome"/>
</dbReference>
<dbReference type="Gene3D" id="2.40.10.120">
    <property type="match status" value="1"/>
</dbReference>
<name>A0ABY9RSE1_9ACTN</name>
<reference evidence="3 4" key="1">
    <citation type="submission" date="2023-09" db="EMBL/GenBank/DDBJ databases">
        <title>Complete genome of Streptomyces roseicoloratus T14.</title>
        <authorList>
            <person name="Bashizi T."/>
            <person name="Kim M.-J."/>
            <person name="Lee G."/>
            <person name="Tagele S.B."/>
            <person name="Shin J.-H."/>
        </authorList>
    </citation>
    <scope>NUCLEOTIDE SEQUENCE [LARGE SCALE GENOMIC DNA]</scope>
    <source>
        <strain evidence="3 4">T14</strain>
    </source>
</reference>
<proteinExistence type="predicted"/>
<evidence type="ECO:0000313" key="3">
    <source>
        <dbReference type="EMBL" id="WMX44401.1"/>
    </source>
</evidence>
<feature type="domain" description="vWA-MoxR associated protein C-terminal" evidence="2">
    <location>
        <begin position="385"/>
        <end position="614"/>
    </location>
</feature>
<protein>
    <submittedName>
        <fullName evidence="3">Trypsin-like peptidase domain-containing protein</fullName>
    </submittedName>
</protein>
<sequence>MTRSPAWHVRVEHAGSVLGAGFLVSAGTALTCAHVVQDVDRVTLRFPGAQGLGELAARVAARGPWGGQATDTGDVAVLALDRPVAVPPVSFAEPDGVREVREPPRLVAYGFPDGYGWEGAQTELRVTAARQLIHDEWNQAEYWSGHGQEPSYGFSGSAAMRAADGTVVGMVASYDPVVRNARIIPARVLARHVPALAELVPTPGCSAGEKRRLRELVELAERTGPLPVPMERLLLAVAAARGLALPAIRPAGLWQGVWHLLTEVPPAGGLVPLADLAVRIADQVADEELRRAFRAWAREHRARHDAPAPDGHRARRGVPAQALLPCDGEPRHGTASPDDGGGRARDGARVRGTAASGGSGAPLPWAPILVEVRRSGADGGAVIAEVSVYRGGTRVLVSERRLTAGRLRGWVLDRIDEAYEEITDGRPLIAFALPRSWLNKDVDQWTRRRGKEPPLGCSSPLVVLDHDRRSKGRQQFALRRVWEELDRLDGSPLHRVACSTSQGAAQLSVRLQDVRGPVGFSRPPTASRERTLYGAALDAPAPIVLWPRNGCPPGGPCTGSCAGSGFLDRIAERISRLPPGELPDVVFRLRKEAFLHEGPEPHWAAQVSLVWEDPRRFPDVRPLSHSPVG</sequence>
<gene>
    <name evidence="3" type="ORF">RGF97_05380</name>
</gene>
<dbReference type="Pfam" id="PF13365">
    <property type="entry name" value="Trypsin_2"/>
    <property type="match status" value="1"/>
</dbReference>
<keyword evidence="4" id="KW-1185">Reference proteome</keyword>
<dbReference type="RefSeq" id="WP_128983877.1">
    <property type="nucleotide sequence ID" value="NZ_CP133762.1"/>
</dbReference>
<dbReference type="SUPFAM" id="SSF50494">
    <property type="entry name" value="Trypsin-like serine proteases"/>
    <property type="match status" value="1"/>
</dbReference>
<evidence type="ECO:0000259" key="2">
    <source>
        <dbReference type="Pfam" id="PF20028"/>
    </source>
</evidence>
<evidence type="ECO:0000313" key="4">
    <source>
        <dbReference type="Proteomes" id="UP001250858"/>
    </source>
</evidence>
<organism evidence="3 4">
    <name type="scientific">Streptomyces roseicoloratus</name>
    <dbReference type="NCBI Taxonomy" id="2508722"/>
    <lineage>
        <taxon>Bacteria</taxon>
        <taxon>Bacillati</taxon>
        <taxon>Actinomycetota</taxon>
        <taxon>Actinomycetes</taxon>
        <taxon>Kitasatosporales</taxon>
        <taxon>Streptomycetaceae</taxon>
        <taxon>Streptomyces</taxon>
    </lineage>
</organism>
<dbReference type="EMBL" id="CP133762">
    <property type="protein sequence ID" value="WMX44401.1"/>
    <property type="molecule type" value="Genomic_DNA"/>
</dbReference>
<accession>A0ABY9RSE1</accession>
<dbReference type="InterPro" id="IPR045450">
    <property type="entry name" value="VMAP_C"/>
</dbReference>
<evidence type="ECO:0000256" key="1">
    <source>
        <dbReference type="SAM" id="MobiDB-lite"/>
    </source>
</evidence>
<dbReference type="InterPro" id="IPR009003">
    <property type="entry name" value="Peptidase_S1_PA"/>
</dbReference>